<protein>
    <submittedName>
        <fullName evidence="2">ABC-type amino acid transport substrate-binding protein</fullName>
    </submittedName>
</protein>
<sequence>MTWLSGDGIHLTMPLRKTLLAVVAFLLLASSVQAAPADGDWTEPPTCVFGMPVVGTELRMSKQRVLTEVLKAVFEPEGYDLVHRDLPYARAKAEVAEGKIQCTVSIRDNVKGVTRAKSVIALYSPAVGYVLADGFHGVEDLAGQKVAHLHGSDIQMLLPVEVRPQPTYDLSSAILMLDRGHVKYVVTDDTVMREAIAASGLPDVEFGIVPLMTLEVFPVFSPDDNGRRLCAIYDRRMRELASSGRLEAIYHLPQLRISGNLHPGSPQGQRALTSIWTNTAASPDSTTRWSVPPCAPYIKPWPDWRARPAPPCWTCAAAPGCWPESEHNSGWT</sequence>
<dbReference type="AlphaFoldDB" id="A0AA94PNN2"/>
<dbReference type="Proteomes" id="UP000295506">
    <property type="component" value="Unassembled WGS sequence"/>
</dbReference>
<dbReference type="Gene3D" id="3.40.190.10">
    <property type="entry name" value="Periplasmic binding protein-like II"/>
    <property type="match status" value="2"/>
</dbReference>
<dbReference type="SUPFAM" id="SSF53850">
    <property type="entry name" value="Periplasmic binding protein-like II"/>
    <property type="match status" value="1"/>
</dbReference>
<dbReference type="EMBL" id="SOBK01000008">
    <property type="protein sequence ID" value="TDT87428.1"/>
    <property type="molecule type" value="Genomic_DNA"/>
</dbReference>
<feature type="signal peptide" evidence="1">
    <location>
        <begin position="1"/>
        <end position="34"/>
    </location>
</feature>
<keyword evidence="1" id="KW-0732">Signal</keyword>
<evidence type="ECO:0000313" key="2">
    <source>
        <dbReference type="EMBL" id="TDT87428.1"/>
    </source>
</evidence>
<accession>A0AA94PNN2</accession>
<gene>
    <name evidence="2" type="ORF">EDC59_10893</name>
</gene>
<evidence type="ECO:0000256" key="1">
    <source>
        <dbReference type="SAM" id="SignalP"/>
    </source>
</evidence>
<evidence type="ECO:0000313" key="3">
    <source>
        <dbReference type="Proteomes" id="UP000295506"/>
    </source>
</evidence>
<comment type="caution">
    <text evidence="2">The sequence shown here is derived from an EMBL/GenBank/DDBJ whole genome shotgun (WGS) entry which is preliminary data.</text>
</comment>
<proteinExistence type="predicted"/>
<feature type="chain" id="PRO_5041649203" evidence="1">
    <location>
        <begin position="35"/>
        <end position="332"/>
    </location>
</feature>
<organism evidence="2 3">
    <name type="scientific">Pseudodesulfovibrio indicus</name>
    <dbReference type="NCBI Taxonomy" id="1716143"/>
    <lineage>
        <taxon>Bacteria</taxon>
        <taxon>Pseudomonadati</taxon>
        <taxon>Thermodesulfobacteriota</taxon>
        <taxon>Desulfovibrionia</taxon>
        <taxon>Desulfovibrionales</taxon>
        <taxon>Desulfovibrionaceae</taxon>
    </lineage>
</organism>
<name>A0AA94PNN2_9BACT</name>
<reference evidence="2 3" key="1">
    <citation type="submission" date="2019-03" db="EMBL/GenBank/DDBJ databases">
        <title>Genomic Encyclopedia of Type Strains, Phase IV (KMG-IV): sequencing the most valuable type-strain genomes for metagenomic binning, comparative biology and taxonomic classification.</title>
        <authorList>
            <person name="Goeker M."/>
        </authorList>
    </citation>
    <scope>NUCLEOTIDE SEQUENCE [LARGE SCALE GENOMIC DNA]</scope>
    <source>
        <strain evidence="2 3">DSM 101483</strain>
    </source>
</reference>